<comment type="caution">
    <text evidence="2">The sequence shown here is derived from an EMBL/GenBank/DDBJ whole genome shotgun (WGS) entry which is preliminary data.</text>
</comment>
<feature type="region of interest" description="Disordered" evidence="1">
    <location>
        <begin position="469"/>
        <end position="643"/>
    </location>
</feature>
<feature type="compositionally biased region" description="Low complexity" evidence="1">
    <location>
        <begin position="825"/>
        <end position="853"/>
    </location>
</feature>
<feature type="region of interest" description="Disordered" evidence="1">
    <location>
        <begin position="794"/>
        <end position="1009"/>
    </location>
</feature>
<dbReference type="GO" id="GO:0004555">
    <property type="term" value="F:alpha,alpha-trehalase activity"/>
    <property type="evidence" value="ECO:0007669"/>
    <property type="project" value="InterPro"/>
</dbReference>
<protein>
    <submittedName>
        <fullName evidence="2">Uncharacterized protein</fullName>
    </submittedName>
</protein>
<dbReference type="AlphaFoldDB" id="A0A5J4YWP8"/>
<feature type="compositionally biased region" description="Low complexity" evidence="1">
    <location>
        <begin position="876"/>
        <end position="894"/>
    </location>
</feature>
<evidence type="ECO:0000313" key="2">
    <source>
        <dbReference type="EMBL" id="KAA8495282.1"/>
    </source>
</evidence>
<evidence type="ECO:0000313" key="3">
    <source>
        <dbReference type="Proteomes" id="UP000324585"/>
    </source>
</evidence>
<sequence length="1009" mass="107440">MTSNGNETETLPDPRGKRVNLKAVLQRAREIKLKQLAKFFGRLENVPDVDAQTDTNATIFKKYIWGRAQPQPHAYQAYFWRDRGKMRPGDPDEESEKTRIPIPDRPGQKSLLLFGSHPYMMMFGLESPYDDLTFHDKWELVGHPSVKDIHSACYWTILPDGARPVVMIKQADHGEITRIARGGDEFILGTDEEVELYPGNVLKFGTAQVTYTFAVEARISATEVVMEDPSPDFQSPEDTLATAVIPRSGSFERQYDQEPFPTHEAPHRVASPRVHVHVQNYEYDQDALHADTRPGHTMAYMQPAPQAQAYIDSARGDFGHTSVRGADTFTARQSVPEDFHQGAQWDAPRAWAPNSYDHTHAEYPGPGHYTERAGASPVAEAAPPSGWAEHHSHGFSDGLPRTEPLSARPFGWSDPSWQGTSGSGVGFPGRALPSASSLPGRPFRSVREPAEVQDSVYPKRPRAVADANFYNPHPSELISNRDGLGTPGDTQTRVRASREESERLPLAQSGNSQIRIVQENETQERATGTWPQRPATAIPGRALSSSVSDPHEATRPLDQPSSSIIGQARSRSVVDQRVNIAGSRELAGAGGSAEERRGKRHLAREEAEAVDAGAPPGKRGSVGRADDRPYEEVAPFSGPDPLQVTATAQAQSVFPPDRNLREVLFDGSATKSGGLSAAPRGAVPAATRLEPARPGASAAERRGKAPLPAWLSGNAADVNTPTPASGASAAPLGAVPAATRLEPARAGASAEERRGKAPLPAWLPGNVADVNTPTRASGASAALRGAVPAATRLEPARAGASAEERRGKAPLPAWLSGSAADVNTPTPASGASAAPRGAVPAATRLEPARAGASAEERRGKAPLPAWLSGSAADVNTPTPASGASAAPRGAVPATTRLEPARVGASAEERRGKARAPAWSEGYTMDEAGPSPPASAPTSEMRGFSRGDASKEFASSRGENLDHSGLDSQPRVGNRGRLGGGRGATPTGPGAKNRQSLPAKYPDWQDSDWS</sequence>
<dbReference type="PROSITE" id="PS00928">
    <property type="entry name" value="TREHALASE_2"/>
    <property type="match status" value="1"/>
</dbReference>
<name>A0A5J4YWP8_PORPP</name>
<dbReference type="InterPro" id="IPR018232">
    <property type="entry name" value="Glyco_hydro_37_CS"/>
</dbReference>
<evidence type="ECO:0000256" key="1">
    <source>
        <dbReference type="SAM" id="MobiDB-lite"/>
    </source>
</evidence>
<dbReference type="Proteomes" id="UP000324585">
    <property type="component" value="Unassembled WGS sequence"/>
</dbReference>
<accession>A0A5J4YWP8</accession>
<dbReference type="GO" id="GO:0005991">
    <property type="term" value="P:trehalose metabolic process"/>
    <property type="evidence" value="ECO:0007669"/>
    <property type="project" value="InterPro"/>
</dbReference>
<dbReference type="OMA" id="HYTERAG"/>
<organism evidence="2 3">
    <name type="scientific">Porphyridium purpureum</name>
    <name type="common">Red alga</name>
    <name type="synonym">Porphyridium cruentum</name>
    <dbReference type="NCBI Taxonomy" id="35688"/>
    <lineage>
        <taxon>Eukaryota</taxon>
        <taxon>Rhodophyta</taxon>
        <taxon>Bangiophyceae</taxon>
        <taxon>Porphyridiales</taxon>
        <taxon>Porphyridiaceae</taxon>
        <taxon>Porphyridium</taxon>
    </lineage>
</organism>
<dbReference type="EMBL" id="VRMN01000003">
    <property type="protein sequence ID" value="KAA8495282.1"/>
    <property type="molecule type" value="Genomic_DNA"/>
</dbReference>
<proteinExistence type="predicted"/>
<feature type="region of interest" description="Disordered" evidence="1">
    <location>
        <begin position="664"/>
        <end position="731"/>
    </location>
</feature>
<reference evidence="3" key="1">
    <citation type="journal article" date="2019" name="Nat. Commun.">
        <title>Expansion of phycobilisome linker gene families in mesophilic red algae.</title>
        <authorList>
            <person name="Lee J."/>
            <person name="Kim D."/>
            <person name="Bhattacharya D."/>
            <person name="Yoon H.S."/>
        </authorList>
    </citation>
    <scope>NUCLEOTIDE SEQUENCE [LARGE SCALE GENOMIC DNA]</scope>
    <source>
        <strain evidence="3">CCMP 1328</strain>
    </source>
</reference>
<feature type="compositionally biased region" description="Basic and acidic residues" evidence="1">
    <location>
        <begin position="593"/>
        <end position="607"/>
    </location>
</feature>
<feature type="compositionally biased region" description="Low complexity" evidence="1">
    <location>
        <begin position="720"/>
        <end position="731"/>
    </location>
</feature>
<feature type="region of interest" description="Disordered" evidence="1">
    <location>
        <begin position="356"/>
        <end position="455"/>
    </location>
</feature>
<gene>
    <name evidence="2" type="ORF">FVE85_1437</name>
</gene>
<keyword evidence="3" id="KW-1185">Reference proteome</keyword>